<dbReference type="AlphaFoldDB" id="A0A2A2JHN9"/>
<sequence length="180" mass="20659">MFNFKNRPCLFSFTIVMLCIPSVTAIVIASMHLDSCAPKSIPISFMSIPMWLLITAGVDLVHKLLFAVYECFIKDNETIEIFRSLPVSVGIFELTYMWMIVIVKIGWLWLGATMIYSANWFNPIPCDSTILQFGLFYVFLDCLVVAALCVFTICLSIWVLFYLEKDQNSLPFYAQIDQFL</sequence>
<keyword evidence="1" id="KW-1133">Transmembrane helix</keyword>
<feature type="transmembrane region" description="Helical" evidence="1">
    <location>
        <begin position="136"/>
        <end position="163"/>
    </location>
</feature>
<evidence type="ECO:0000313" key="3">
    <source>
        <dbReference type="EMBL" id="PAV61278.1"/>
    </source>
</evidence>
<feature type="transmembrane region" description="Helical" evidence="1">
    <location>
        <begin position="94"/>
        <end position="116"/>
    </location>
</feature>
<keyword evidence="1" id="KW-0812">Transmembrane</keyword>
<feature type="transmembrane region" description="Helical" evidence="1">
    <location>
        <begin position="49"/>
        <end position="73"/>
    </location>
</feature>
<accession>A0A2A2JHN9</accession>
<name>A0A2A2JHN9_9BILA</name>
<gene>
    <name evidence="3" type="ORF">WR25_13789</name>
</gene>
<keyword evidence="1" id="KW-0472">Membrane</keyword>
<dbReference type="EMBL" id="LIAE01010420">
    <property type="protein sequence ID" value="PAV61278.1"/>
    <property type="molecule type" value="Genomic_DNA"/>
</dbReference>
<feature type="signal peptide" evidence="2">
    <location>
        <begin position="1"/>
        <end position="25"/>
    </location>
</feature>
<proteinExistence type="predicted"/>
<evidence type="ECO:0000256" key="1">
    <source>
        <dbReference type="SAM" id="Phobius"/>
    </source>
</evidence>
<keyword evidence="2" id="KW-0732">Signal</keyword>
<reference evidence="3 4" key="1">
    <citation type="journal article" date="2017" name="Curr. Biol.">
        <title>Genome architecture and evolution of a unichromosomal asexual nematode.</title>
        <authorList>
            <person name="Fradin H."/>
            <person name="Zegar C."/>
            <person name="Gutwein M."/>
            <person name="Lucas J."/>
            <person name="Kovtun M."/>
            <person name="Corcoran D."/>
            <person name="Baugh L.R."/>
            <person name="Kiontke K."/>
            <person name="Gunsalus K."/>
            <person name="Fitch D.H."/>
            <person name="Piano F."/>
        </authorList>
    </citation>
    <scope>NUCLEOTIDE SEQUENCE [LARGE SCALE GENOMIC DNA]</scope>
    <source>
        <strain evidence="3">PF1309</strain>
    </source>
</reference>
<keyword evidence="4" id="KW-1185">Reference proteome</keyword>
<evidence type="ECO:0000256" key="2">
    <source>
        <dbReference type="SAM" id="SignalP"/>
    </source>
</evidence>
<evidence type="ECO:0000313" key="4">
    <source>
        <dbReference type="Proteomes" id="UP000218231"/>
    </source>
</evidence>
<dbReference type="Proteomes" id="UP000218231">
    <property type="component" value="Unassembled WGS sequence"/>
</dbReference>
<comment type="caution">
    <text evidence="3">The sequence shown here is derived from an EMBL/GenBank/DDBJ whole genome shotgun (WGS) entry which is preliminary data.</text>
</comment>
<organism evidence="3 4">
    <name type="scientific">Diploscapter pachys</name>
    <dbReference type="NCBI Taxonomy" id="2018661"/>
    <lineage>
        <taxon>Eukaryota</taxon>
        <taxon>Metazoa</taxon>
        <taxon>Ecdysozoa</taxon>
        <taxon>Nematoda</taxon>
        <taxon>Chromadorea</taxon>
        <taxon>Rhabditida</taxon>
        <taxon>Rhabditina</taxon>
        <taxon>Rhabditomorpha</taxon>
        <taxon>Rhabditoidea</taxon>
        <taxon>Rhabditidae</taxon>
        <taxon>Diploscapter</taxon>
    </lineage>
</organism>
<protein>
    <submittedName>
        <fullName evidence="3">Uncharacterized protein</fullName>
    </submittedName>
</protein>
<feature type="chain" id="PRO_5012606959" evidence="2">
    <location>
        <begin position="26"/>
        <end position="180"/>
    </location>
</feature>